<dbReference type="CDD" id="cd07377">
    <property type="entry name" value="WHTH_GntR"/>
    <property type="match status" value="1"/>
</dbReference>
<evidence type="ECO:0000256" key="3">
    <source>
        <dbReference type="ARBA" id="ARBA00023163"/>
    </source>
</evidence>
<keyword evidence="3" id="KW-0804">Transcription</keyword>
<gene>
    <name evidence="5" type="primary">ytrA_1</name>
    <name evidence="5" type="ORF">Mal64_16000</name>
</gene>
<evidence type="ECO:0000256" key="2">
    <source>
        <dbReference type="ARBA" id="ARBA00023125"/>
    </source>
</evidence>
<dbReference type="InterPro" id="IPR000524">
    <property type="entry name" value="Tscrpt_reg_HTH_GntR"/>
</dbReference>
<dbReference type="GO" id="GO:0003677">
    <property type="term" value="F:DNA binding"/>
    <property type="evidence" value="ECO:0007669"/>
    <property type="project" value="UniProtKB-KW"/>
</dbReference>
<name>A0A5C5ZLN7_9BACT</name>
<dbReference type="PANTHER" id="PTHR38445:SF9">
    <property type="entry name" value="HTH-TYPE TRANSCRIPTIONAL REPRESSOR YTRA"/>
    <property type="match status" value="1"/>
</dbReference>
<dbReference type="PROSITE" id="PS50949">
    <property type="entry name" value="HTH_GNTR"/>
    <property type="match status" value="1"/>
</dbReference>
<reference evidence="5 6" key="1">
    <citation type="submission" date="2019-02" db="EMBL/GenBank/DDBJ databases">
        <title>Deep-cultivation of Planctomycetes and their phenomic and genomic characterization uncovers novel biology.</title>
        <authorList>
            <person name="Wiegand S."/>
            <person name="Jogler M."/>
            <person name="Boedeker C."/>
            <person name="Pinto D."/>
            <person name="Vollmers J."/>
            <person name="Rivas-Marin E."/>
            <person name="Kohn T."/>
            <person name="Peeters S.H."/>
            <person name="Heuer A."/>
            <person name="Rast P."/>
            <person name="Oberbeckmann S."/>
            <person name="Bunk B."/>
            <person name="Jeske O."/>
            <person name="Meyerdierks A."/>
            <person name="Storesund J.E."/>
            <person name="Kallscheuer N."/>
            <person name="Luecker S."/>
            <person name="Lage O.M."/>
            <person name="Pohl T."/>
            <person name="Merkel B.J."/>
            <person name="Hornburger P."/>
            <person name="Mueller R.-W."/>
            <person name="Bruemmer F."/>
            <person name="Labrenz M."/>
            <person name="Spormann A.M."/>
            <person name="Op Den Camp H."/>
            <person name="Overmann J."/>
            <person name="Amann R."/>
            <person name="Jetten M.S.M."/>
            <person name="Mascher T."/>
            <person name="Medema M.H."/>
            <person name="Devos D.P."/>
            <person name="Kaster A.-K."/>
            <person name="Ovreas L."/>
            <person name="Rohde M."/>
            <person name="Galperin M.Y."/>
            <person name="Jogler C."/>
        </authorList>
    </citation>
    <scope>NUCLEOTIDE SEQUENCE [LARGE SCALE GENOMIC DNA]</scope>
    <source>
        <strain evidence="5 6">Mal64</strain>
    </source>
</reference>
<dbReference type="InterPro" id="IPR036390">
    <property type="entry name" value="WH_DNA-bd_sf"/>
</dbReference>
<dbReference type="InterPro" id="IPR036388">
    <property type="entry name" value="WH-like_DNA-bd_sf"/>
</dbReference>
<dbReference type="RefSeq" id="WP_146398921.1">
    <property type="nucleotide sequence ID" value="NZ_SJPQ01000002.1"/>
</dbReference>
<accession>A0A5C5ZLN7</accession>
<proteinExistence type="predicted"/>
<dbReference type="OrthoDB" id="9808770at2"/>
<comment type="caution">
    <text evidence="5">The sequence shown here is derived from an EMBL/GenBank/DDBJ whole genome shotgun (WGS) entry which is preliminary data.</text>
</comment>
<organism evidence="5 6">
    <name type="scientific">Pseudobythopirellula maris</name>
    <dbReference type="NCBI Taxonomy" id="2527991"/>
    <lineage>
        <taxon>Bacteria</taxon>
        <taxon>Pseudomonadati</taxon>
        <taxon>Planctomycetota</taxon>
        <taxon>Planctomycetia</taxon>
        <taxon>Pirellulales</taxon>
        <taxon>Lacipirellulaceae</taxon>
        <taxon>Pseudobythopirellula</taxon>
    </lineage>
</organism>
<dbReference type="SMART" id="SM00345">
    <property type="entry name" value="HTH_GNTR"/>
    <property type="match status" value="1"/>
</dbReference>
<feature type="domain" description="HTH gntR-type" evidence="4">
    <location>
        <begin position="16"/>
        <end position="84"/>
    </location>
</feature>
<sequence length="132" mass="14619">MDRQPSPFDLRASSGAPIYQQIVDQAYALVAGGRLKAGELLPSVREVARAADVNPMTVSKAYSQLESEGLVERERGRGMRVREPGDNAATLTQRKRQFQELLAPALHRAAQLGLSEAQVRQVIESQLKERHQ</sequence>
<keyword evidence="2" id="KW-0238">DNA-binding</keyword>
<keyword evidence="6" id="KW-1185">Reference proteome</keyword>
<dbReference type="Gene3D" id="1.10.10.10">
    <property type="entry name" value="Winged helix-like DNA-binding domain superfamily/Winged helix DNA-binding domain"/>
    <property type="match status" value="1"/>
</dbReference>
<evidence type="ECO:0000256" key="1">
    <source>
        <dbReference type="ARBA" id="ARBA00023015"/>
    </source>
</evidence>
<evidence type="ECO:0000259" key="4">
    <source>
        <dbReference type="PROSITE" id="PS50949"/>
    </source>
</evidence>
<evidence type="ECO:0000313" key="5">
    <source>
        <dbReference type="EMBL" id="TWT88128.1"/>
    </source>
</evidence>
<dbReference type="PANTHER" id="PTHR38445">
    <property type="entry name" value="HTH-TYPE TRANSCRIPTIONAL REPRESSOR YTRA"/>
    <property type="match status" value="1"/>
</dbReference>
<protein>
    <submittedName>
        <fullName evidence="5">HTH-type transcriptional repressor YtrA</fullName>
    </submittedName>
</protein>
<dbReference type="EMBL" id="SJPQ01000002">
    <property type="protein sequence ID" value="TWT88128.1"/>
    <property type="molecule type" value="Genomic_DNA"/>
</dbReference>
<keyword evidence="1" id="KW-0805">Transcription regulation</keyword>
<evidence type="ECO:0000313" key="6">
    <source>
        <dbReference type="Proteomes" id="UP000315440"/>
    </source>
</evidence>
<dbReference type="AlphaFoldDB" id="A0A5C5ZLN7"/>
<dbReference type="SUPFAM" id="SSF46785">
    <property type="entry name" value="Winged helix' DNA-binding domain"/>
    <property type="match status" value="1"/>
</dbReference>
<dbReference type="Pfam" id="PF00392">
    <property type="entry name" value="GntR"/>
    <property type="match status" value="1"/>
</dbReference>
<dbReference type="Proteomes" id="UP000315440">
    <property type="component" value="Unassembled WGS sequence"/>
</dbReference>
<dbReference type="GO" id="GO:0003700">
    <property type="term" value="F:DNA-binding transcription factor activity"/>
    <property type="evidence" value="ECO:0007669"/>
    <property type="project" value="InterPro"/>
</dbReference>